<dbReference type="Proteomes" id="UP000306585">
    <property type="component" value="Unassembled WGS sequence"/>
</dbReference>
<dbReference type="InterPro" id="IPR013078">
    <property type="entry name" value="His_Pase_superF_clade-1"/>
</dbReference>
<dbReference type="PANTHER" id="PTHR47623">
    <property type="entry name" value="OS09G0287300 PROTEIN"/>
    <property type="match status" value="1"/>
</dbReference>
<keyword evidence="3" id="KW-1185">Reference proteome</keyword>
<evidence type="ECO:0000313" key="3">
    <source>
        <dbReference type="Proteomes" id="UP000306585"/>
    </source>
</evidence>
<dbReference type="SUPFAM" id="SSF53254">
    <property type="entry name" value="Phosphoglycerate mutase-like"/>
    <property type="match status" value="1"/>
</dbReference>
<dbReference type="Pfam" id="PF00300">
    <property type="entry name" value="His_Phos_1"/>
    <property type="match status" value="1"/>
</dbReference>
<dbReference type="AlphaFoldDB" id="A0A5R9GWS6"/>
<organism evidence="2 3">
    <name type="scientific">Mariprofundus erugo</name>
    <dbReference type="NCBI Taxonomy" id="2528639"/>
    <lineage>
        <taxon>Bacteria</taxon>
        <taxon>Pseudomonadati</taxon>
        <taxon>Pseudomonadota</taxon>
        <taxon>Candidatius Mariprofundia</taxon>
        <taxon>Mariprofundales</taxon>
        <taxon>Mariprofundaceae</taxon>
        <taxon>Mariprofundus</taxon>
    </lineage>
</organism>
<name>A0A5R9GWS6_9PROT</name>
<dbReference type="RefSeq" id="WP_138238123.1">
    <property type="nucleotide sequence ID" value="NZ_VBRY01000002.1"/>
</dbReference>
<dbReference type="CDD" id="cd07067">
    <property type="entry name" value="HP_PGM_like"/>
    <property type="match status" value="1"/>
</dbReference>
<dbReference type="Gene3D" id="3.40.50.1240">
    <property type="entry name" value="Phosphoglycerate mutase-like"/>
    <property type="match status" value="1"/>
</dbReference>
<feature type="binding site" evidence="1">
    <location>
        <position position="58"/>
    </location>
    <ligand>
        <name>substrate</name>
    </ligand>
</feature>
<evidence type="ECO:0000256" key="1">
    <source>
        <dbReference type="PIRSR" id="PIRSR613078-2"/>
    </source>
</evidence>
<dbReference type="EMBL" id="VBRY01000002">
    <property type="protein sequence ID" value="TLS68507.1"/>
    <property type="molecule type" value="Genomic_DNA"/>
</dbReference>
<sequence>MKTLQLIRHAKSDWDDITLSDFDRPLNQRGQQDAPEMGRRIAGKAMCPDLLISSSAVRARTTATLIAATMHYPAEKIVLHDELYMATPSTMLRIIRASDDSIGHLALLAHNPGMTELVERLTRQPFENVPTAGVITLTAPVTSWSEAGCRWNIVDFDYPKKRS</sequence>
<reference evidence="2 3" key="1">
    <citation type="journal article" date="2019" name="Appl. Environ. Microbiol.">
        <title>Environmental Evidence and Genomic Insight of Iron-oxidizing Bacteria Preference Towards More Corrosion Resistant Stainless Steel at Higher Salinities.</title>
        <authorList>
            <person name="Garrison C.E."/>
            <person name="Price K.A."/>
            <person name="Field E.K."/>
        </authorList>
    </citation>
    <scope>NUCLEOTIDE SEQUENCE [LARGE SCALE GENOMIC DNA]</scope>
    <source>
        <strain evidence="2 3">P3</strain>
    </source>
</reference>
<proteinExistence type="predicted"/>
<protein>
    <submittedName>
        <fullName evidence="2">Histidine phosphatase family protein</fullName>
    </submittedName>
</protein>
<dbReference type="OrthoDB" id="9781415at2"/>
<evidence type="ECO:0000313" key="2">
    <source>
        <dbReference type="EMBL" id="TLS68507.1"/>
    </source>
</evidence>
<dbReference type="PANTHER" id="PTHR47623:SF1">
    <property type="entry name" value="OS09G0287300 PROTEIN"/>
    <property type="match status" value="1"/>
</dbReference>
<accession>A0A5R9GWS6</accession>
<dbReference type="InterPro" id="IPR029033">
    <property type="entry name" value="His_PPase_superfam"/>
</dbReference>
<comment type="caution">
    <text evidence="2">The sequence shown here is derived from an EMBL/GenBank/DDBJ whole genome shotgun (WGS) entry which is preliminary data.</text>
</comment>
<gene>
    <name evidence="2" type="ORF">FEF65_01985</name>
</gene>